<dbReference type="PANTHER" id="PTHR11076:SF33">
    <property type="entry name" value="DNA POLYMERASE KAPPA"/>
    <property type="match status" value="1"/>
</dbReference>
<evidence type="ECO:0000256" key="17">
    <source>
        <dbReference type="SAM" id="MobiDB-lite"/>
    </source>
</evidence>
<comment type="subcellular location">
    <subcellularLocation>
        <location evidence="1 16">Cytoplasm</location>
    </subcellularLocation>
</comment>
<organism evidence="19 20">
    <name type="scientific">Dermacoccus nishinomiyaensis</name>
    <dbReference type="NCBI Taxonomy" id="1274"/>
    <lineage>
        <taxon>Bacteria</taxon>
        <taxon>Bacillati</taxon>
        <taxon>Actinomycetota</taxon>
        <taxon>Actinomycetes</taxon>
        <taxon>Micrococcales</taxon>
        <taxon>Dermacoccaceae</taxon>
        <taxon>Dermacoccus</taxon>
    </lineage>
</organism>
<keyword evidence="13 16" id="KW-0234">DNA repair</keyword>
<feature type="compositionally biased region" description="Polar residues" evidence="17">
    <location>
        <begin position="392"/>
        <end position="411"/>
    </location>
</feature>
<evidence type="ECO:0000313" key="19">
    <source>
        <dbReference type="EMBL" id="AIF40815.1"/>
    </source>
</evidence>
<dbReference type="InterPro" id="IPR022880">
    <property type="entry name" value="DNApol_IV"/>
</dbReference>
<keyword evidence="12 16" id="KW-0238">DNA-binding</keyword>
<sequence>MRDDASIVHVDLDAFFASVEQRDKPSLRGRPVIVGGTGLRGVVSTASYEARAFGARSAMSTAEARAICPAATAFLSPRFEAYRASSLAVMAVLRELSPLVEQVSIDEAYVDLRGADLDVSSTAHVREVLETLRRDVADATGGLSVSAGAASSKMLAKIGSDLNKPAGITVVEPGSELGFLAPMSVRAISGVGPATAARLRTFGVETVEQLRAMTHVDLVSIFGERHGHSLHELARARDDRDLTLTREAKSVSHEETFERDVHDRAVLRREIERIAQAVSARCEKAGVFGRTVHLKVRLPDFSSLTRSSTSPTPSRDADVIARTAQRLLDGLDLAQGVRLIGVGVSGFVTHAQSGLFELEAPVDTPAFPEAVGESSTAATPSSDDADPDADEGSSTLPQELTTRFSPGTTASWRPGMDVHHDEFGAGWVWGSGRGRVTVRFEGPLTPKGPVRTVAVDDPALTPGEPPAWDDAAAASP</sequence>
<dbReference type="GO" id="GO:0006281">
    <property type="term" value="P:DNA repair"/>
    <property type="evidence" value="ECO:0007669"/>
    <property type="project" value="UniProtKB-UniRule"/>
</dbReference>
<comment type="similarity">
    <text evidence="2 16">Belongs to the DNA polymerase type-Y family.</text>
</comment>
<dbReference type="Pfam" id="PF11799">
    <property type="entry name" value="IMS_C"/>
    <property type="match status" value="1"/>
</dbReference>
<evidence type="ECO:0000256" key="12">
    <source>
        <dbReference type="ARBA" id="ARBA00023125"/>
    </source>
</evidence>
<keyword evidence="10 16" id="KW-0460">Magnesium</keyword>
<feature type="active site" evidence="16">
    <location>
        <position position="107"/>
    </location>
</feature>
<dbReference type="GO" id="GO:0003684">
    <property type="term" value="F:damaged DNA binding"/>
    <property type="evidence" value="ECO:0007669"/>
    <property type="project" value="InterPro"/>
</dbReference>
<protein>
    <recommendedName>
        <fullName evidence="16">DNA polymerase IV</fullName>
        <shortName evidence="16">Pol IV</shortName>
        <ecNumber evidence="16">2.7.7.7</ecNumber>
    </recommendedName>
</protein>
<dbReference type="GO" id="GO:0006261">
    <property type="term" value="P:DNA-templated DNA replication"/>
    <property type="evidence" value="ECO:0007669"/>
    <property type="project" value="UniProtKB-UniRule"/>
</dbReference>
<dbReference type="OrthoDB" id="9808813at2"/>
<keyword evidence="20" id="KW-1185">Reference proteome</keyword>
<proteinExistence type="inferred from homology"/>
<dbReference type="GO" id="GO:0003887">
    <property type="term" value="F:DNA-directed DNA polymerase activity"/>
    <property type="evidence" value="ECO:0007669"/>
    <property type="project" value="UniProtKB-UniRule"/>
</dbReference>
<feature type="binding site" evidence="16">
    <location>
        <position position="11"/>
    </location>
    <ligand>
        <name>Mg(2+)</name>
        <dbReference type="ChEBI" id="CHEBI:18420"/>
    </ligand>
</feature>
<dbReference type="InterPro" id="IPR036775">
    <property type="entry name" value="DNA_pol_Y-fam_lit_finger_sf"/>
</dbReference>
<evidence type="ECO:0000256" key="7">
    <source>
        <dbReference type="ARBA" id="ARBA00022705"/>
    </source>
</evidence>
<dbReference type="HAMAP" id="MF_01113">
    <property type="entry name" value="DNApol_IV"/>
    <property type="match status" value="1"/>
</dbReference>
<name>A0A075JG99_9MICO</name>
<dbReference type="GeneID" id="41841003"/>
<keyword evidence="3 16" id="KW-0515">Mutator protein</keyword>
<dbReference type="GO" id="GO:0042276">
    <property type="term" value="P:error-prone translesion synthesis"/>
    <property type="evidence" value="ECO:0007669"/>
    <property type="project" value="TreeGrafter"/>
</dbReference>
<dbReference type="NCBIfam" id="NF002677">
    <property type="entry name" value="PRK02406.1"/>
    <property type="match status" value="1"/>
</dbReference>
<gene>
    <name evidence="16" type="primary">dinB</name>
    <name evidence="19" type="ORF">HX89_07540</name>
</gene>
<dbReference type="SUPFAM" id="SSF100879">
    <property type="entry name" value="Lesion bypass DNA polymerase (Y-family), little finger domain"/>
    <property type="match status" value="1"/>
</dbReference>
<feature type="site" description="Substrate discrimination" evidence="16">
    <location>
        <position position="16"/>
    </location>
</feature>
<evidence type="ECO:0000256" key="6">
    <source>
        <dbReference type="ARBA" id="ARBA00022695"/>
    </source>
</evidence>
<dbReference type="InterPro" id="IPR017961">
    <property type="entry name" value="DNA_pol_Y-fam_little_finger"/>
</dbReference>
<dbReference type="InterPro" id="IPR043502">
    <property type="entry name" value="DNA/RNA_pol_sf"/>
</dbReference>
<dbReference type="FunFam" id="3.30.1490.100:FF:000004">
    <property type="entry name" value="DNA polymerase IV"/>
    <property type="match status" value="1"/>
</dbReference>
<evidence type="ECO:0000256" key="2">
    <source>
        <dbReference type="ARBA" id="ARBA00010945"/>
    </source>
</evidence>
<evidence type="ECO:0000256" key="10">
    <source>
        <dbReference type="ARBA" id="ARBA00022842"/>
    </source>
</evidence>
<keyword evidence="11 16" id="KW-0239">DNA-directed DNA polymerase</keyword>
<evidence type="ECO:0000256" key="3">
    <source>
        <dbReference type="ARBA" id="ARBA00022457"/>
    </source>
</evidence>
<dbReference type="Gene3D" id="3.40.1170.60">
    <property type="match status" value="1"/>
</dbReference>
<dbReference type="Gene3D" id="3.30.70.270">
    <property type="match status" value="1"/>
</dbReference>
<evidence type="ECO:0000256" key="4">
    <source>
        <dbReference type="ARBA" id="ARBA00022490"/>
    </source>
</evidence>
<dbReference type="GO" id="GO:0009432">
    <property type="term" value="P:SOS response"/>
    <property type="evidence" value="ECO:0007669"/>
    <property type="project" value="TreeGrafter"/>
</dbReference>
<dbReference type="GO" id="GO:0000287">
    <property type="term" value="F:magnesium ion binding"/>
    <property type="evidence" value="ECO:0007669"/>
    <property type="project" value="UniProtKB-UniRule"/>
</dbReference>
<dbReference type="Gene3D" id="1.10.150.20">
    <property type="entry name" value="5' to 3' exonuclease, C-terminal subdomain"/>
    <property type="match status" value="1"/>
</dbReference>
<dbReference type="Pfam" id="PF00817">
    <property type="entry name" value="IMS"/>
    <property type="match status" value="1"/>
</dbReference>
<dbReference type="PROSITE" id="PS50173">
    <property type="entry name" value="UMUC"/>
    <property type="match status" value="1"/>
</dbReference>
<dbReference type="RefSeq" id="WP_038568199.1">
    <property type="nucleotide sequence ID" value="NZ_CP008889.1"/>
</dbReference>
<dbReference type="InterPro" id="IPR043128">
    <property type="entry name" value="Rev_trsase/Diguanyl_cyclase"/>
</dbReference>
<keyword evidence="8 16" id="KW-0479">Metal-binding</keyword>
<dbReference type="EMBL" id="CP008889">
    <property type="protein sequence ID" value="AIF40815.1"/>
    <property type="molecule type" value="Genomic_DNA"/>
</dbReference>
<evidence type="ECO:0000256" key="9">
    <source>
        <dbReference type="ARBA" id="ARBA00022763"/>
    </source>
</evidence>
<comment type="cofactor">
    <cofactor evidence="16">
        <name>Mg(2+)</name>
        <dbReference type="ChEBI" id="CHEBI:18420"/>
    </cofactor>
    <text evidence="16">Binds 2 magnesium ions per subunit.</text>
</comment>
<evidence type="ECO:0000256" key="16">
    <source>
        <dbReference type="HAMAP-Rule" id="MF_01113"/>
    </source>
</evidence>
<evidence type="ECO:0000256" key="1">
    <source>
        <dbReference type="ARBA" id="ARBA00004496"/>
    </source>
</evidence>
<dbReference type="InterPro" id="IPR053848">
    <property type="entry name" value="IMS_HHH_1"/>
</dbReference>
<evidence type="ECO:0000256" key="8">
    <source>
        <dbReference type="ARBA" id="ARBA00022723"/>
    </source>
</evidence>
<dbReference type="InterPro" id="IPR001126">
    <property type="entry name" value="UmuC"/>
</dbReference>
<feature type="binding site" evidence="16">
    <location>
        <position position="106"/>
    </location>
    <ligand>
        <name>Mg(2+)</name>
        <dbReference type="ChEBI" id="CHEBI:18420"/>
    </ligand>
</feature>
<dbReference type="NCBIfam" id="NF002882">
    <property type="entry name" value="PRK03348.1"/>
    <property type="match status" value="1"/>
</dbReference>
<evidence type="ECO:0000256" key="15">
    <source>
        <dbReference type="ARBA" id="ARBA00049244"/>
    </source>
</evidence>
<evidence type="ECO:0000256" key="11">
    <source>
        <dbReference type="ARBA" id="ARBA00022932"/>
    </source>
</evidence>
<dbReference type="HOGENOM" id="CLU_012348_1_0_11"/>
<keyword evidence="7 16" id="KW-0235">DNA replication</keyword>
<dbReference type="InterPro" id="IPR050116">
    <property type="entry name" value="DNA_polymerase-Y"/>
</dbReference>
<evidence type="ECO:0000256" key="14">
    <source>
        <dbReference type="ARBA" id="ARBA00025589"/>
    </source>
</evidence>
<dbReference type="CDD" id="cd03586">
    <property type="entry name" value="PolY_Pol_IV_kappa"/>
    <property type="match status" value="1"/>
</dbReference>
<dbReference type="Proteomes" id="UP000027986">
    <property type="component" value="Chromosome"/>
</dbReference>
<keyword evidence="4 16" id="KW-0963">Cytoplasm</keyword>
<evidence type="ECO:0000256" key="5">
    <source>
        <dbReference type="ARBA" id="ARBA00022679"/>
    </source>
</evidence>
<keyword evidence="6 16" id="KW-0548">Nucleotidyltransferase</keyword>
<dbReference type="Gene3D" id="3.30.1490.100">
    <property type="entry name" value="DNA polymerase, Y-family, little finger domain"/>
    <property type="match status" value="1"/>
</dbReference>
<dbReference type="AlphaFoldDB" id="A0A075JG99"/>
<accession>A0A075JG99</accession>
<dbReference type="PANTHER" id="PTHR11076">
    <property type="entry name" value="DNA REPAIR POLYMERASE UMUC / TRANSFERASE FAMILY MEMBER"/>
    <property type="match status" value="1"/>
</dbReference>
<feature type="compositionally biased region" description="Low complexity" evidence="17">
    <location>
        <begin position="466"/>
        <end position="476"/>
    </location>
</feature>
<feature type="region of interest" description="Disordered" evidence="17">
    <location>
        <begin position="366"/>
        <end position="415"/>
    </location>
</feature>
<keyword evidence="5 16" id="KW-0808">Transferase</keyword>
<evidence type="ECO:0000259" key="18">
    <source>
        <dbReference type="PROSITE" id="PS50173"/>
    </source>
</evidence>
<dbReference type="KEGG" id="dni:HX89_07540"/>
<dbReference type="EC" id="2.7.7.7" evidence="16"/>
<evidence type="ECO:0000313" key="20">
    <source>
        <dbReference type="Proteomes" id="UP000027986"/>
    </source>
</evidence>
<dbReference type="eggNOG" id="COG0389">
    <property type="taxonomic scope" value="Bacteria"/>
</dbReference>
<dbReference type="Pfam" id="PF21999">
    <property type="entry name" value="IMS_HHH_1"/>
    <property type="match status" value="1"/>
</dbReference>
<keyword evidence="9 16" id="KW-0227">DNA damage</keyword>
<evidence type="ECO:0000256" key="13">
    <source>
        <dbReference type="ARBA" id="ARBA00023204"/>
    </source>
</evidence>
<comment type="function">
    <text evidence="14 16">Poorly processive, error-prone DNA polymerase involved in untargeted mutagenesis. Copies undamaged DNA at stalled replication forks, which arise in vivo from mismatched or misaligned primer ends. These misaligned primers can be extended by PolIV. Exhibits no 3'-5' exonuclease (proofreading) activity. May be involved in translesional synthesis, in conjunction with the beta clamp from PolIII.</text>
</comment>
<dbReference type="GO" id="GO:0005829">
    <property type="term" value="C:cytosol"/>
    <property type="evidence" value="ECO:0007669"/>
    <property type="project" value="TreeGrafter"/>
</dbReference>
<reference evidence="19 20" key="1">
    <citation type="submission" date="2014-07" db="EMBL/GenBank/DDBJ databases">
        <title>Genome Sequencing of Dermacoccus nishinomiyaensis.</title>
        <authorList>
            <person name="Hong K.W."/>
            <person name="Chan K.G."/>
        </authorList>
    </citation>
    <scope>NUCLEOTIDE SEQUENCE [LARGE SCALE GENOMIC DNA]</scope>
    <source>
        <strain evidence="19 20">M25</strain>
    </source>
</reference>
<comment type="catalytic activity">
    <reaction evidence="15 16">
        <text>DNA(n) + a 2'-deoxyribonucleoside 5'-triphosphate = DNA(n+1) + diphosphate</text>
        <dbReference type="Rhea" id="RHEA:22508"/>
        <dbReference type="Rhea" id="RHEA-COMP:17339"/>
        <dbReference type="Rhea" id="RHEA-COMP:17340"/>
        <dbReference type="ChEBI" id="CHEBI:33019"/>
        <dbReference type="ChEBI" id="CHEBI:61560"/>
        <dbReference type="ChEBI" id="CHEBI:173112"/>
        <dbReference type="EC" id="2.7.7.7"/>
    </reaction>
</comment>
<dbReference type="SUPFAM" id="SSF56672">
    <property type="entry name" value="DNA/RNA polymerases"/>
    <property type="match status" value="1"/>
</dbReference>
<comment type="subunit">
    <text evidence="16">Monomer.</text>
</comment>
<feature type="region of interest" description="Disordered" evidence="17">
    <location>
        <begin position="443"/>
        <end position="476"/>
    </location>
</feature>
<feature type="domain" description="UmuC" evidence="18">
    <location>
        <begin position="7"/>
        <end position="192"/>
    </location>
</feature>